<protein>
    <recommendedName>
        <fullName evidence="3">Bromo domain-containing protein</fullName>
    </recommendedName>
</protein>
<reference evidence="4" key="1">
    <citation type="submission" date="2021-01" db="EMBL/GenBank/DDBJ databases">
        <authorList>
            <person name="Corre E."/>
            <person name="Pelletier E."/>
            <person name="Niang G."/>
            <person name="Scheremetjew M."/>
            <person name="Finn R."/>
            <person name="Kale V."/>
            <person name="Holt S."/>
            <person name="Cochrane G."/>
            <person name="Meng A."/>
            <person name="Brown T."/>
            <person name="Cohen L."/>
        </authorList>
    </citation>
    <scope>NUCLEOTIDE SEQUENCE</scope>
    <source>
        <strain evidence="4">Isolate 1302-5</strain>
    </source>
</reference>
<dbReference type="InterPro" id="IPR051831">
    <property type="entry name" value="Bromodomain_contain_prot"/>
</dbReference>
<dbReference type="SMART" id="SM00297">
    <property type="entry name" value="BROMO"/>
    <property type="match status" value="1"/>
</dbReference>
<gene>
    <name evidence="4" type="ORF">OAUR00152_LOCUS24996</name>
</gene>
<dbReference type="InterPro" id="IPR001487">
    <property type="entry name" value="Bromodomain"/>
</dbReference>
<dbReference type="AlphaFoldDB" id="A0A7S4JAQ4"/>
<dbReference type="SUPFAM" id="SSF47370">
    <property type="entry name" value="Bromodomain"/>
    <property type="match status" value="1"/>
</dbReference>
<dbReference type="PROSITE" id="PS50014">
    <property type="entry name" value="BROMODOMAIN_2"/>
    <property type="match status" value="1"/>
</dbReference>
<sequence length="161" mass="18021">MDTAALAREREELDGVGFSATRDHSTKRGPWALPKALEKKFTEIAKETIIKMNKHDGYQLFFEEVTEDEAPDYNDVVKNPMDFGTMKSKVERGEYGEGSDAAAALYEDFLLVFDNCALYNEVDGEVTVEAARLLGLLPETFSTACVTVATGKKKKSKKRRR</sequence>
<accession>A0A7S4JAQ4</accession>
<keyword evidence="1 2" id="KW-0103">Bromodomain</keyword>
<dbReference type="PRINTS" id="PR00503">
    <property type="entry name" value="BROMODOMAIN"/>
</dbReference>
<dbReference type="Pfam" id="PF00439">
    <property type="entry name" value="Bromodomain"/>
    <property type="match status" value="1"/>
</dbReference>
<evidence type="ECO:0000256" key="1">
    <source>
        <dbReference type="ARBA" id="ARBA00023117"/>
    </source>
</evidence>
<evidence type="ECO:0000313" key="4">
    <source>
        <dbReference type="EMBL" id="CAE2257700.1"/>
    </source>
</evidence>
<evidence type="ECO:0000256" key="2">
    <source>
        <dbReference type="PROSITE-ProRule" id="PRU00035"/>
    </source>
</evidence>
<dbReference type="PANTHER" id="PTHR22881:SF27">
    <property type="entry name" value="BROMODOMAIN CONTAINING 7_9"/>
    <property type="match status" value="1"/>
</dbReference>
<name>A0A7S4JAQ4_9STRA</name>
<evidence type="ECO:0000259" key="3">
    <source>
        <dbReference type="PROSITE" id="PS50014"/>
    </source>
</evidence>
<organism evidence="4">
    <name type="scientific">Odontella aurita</name>
    <dbReference type="NCBI Taxonomy" id="265563"/>
    <lineage>
        <taxon>Eukaryota</taxon>
        <taxon>Sar</taxon>
        <taxon>Stramenopiles</taxon>
        <taxon>Ochrophyta</taxon>
        <taxon>Bacillariophyta</taxon>
        <taxon>Mediophyceae</taxon>
        <taxon>Biddulphiophycidae</taxon>
        <taxon>Eupodiscales</taxon>
        <taxon>Odontellaceae</taxon>
        <taxon>Odontella</taxon>
    </lineage>
</organism>
<dbReference type="InterPro" id="IPR036427">
    <property type="entry name" value="Bromodomain-like_sf"/>
</dbReference>
<dbReference type="PANTHER" id="PTHR22881">
    <property type="entry name" value="BROMODOMAIN CONTAINING PROTEIN"/>
    <property type="match status" value="1"/>
</dbReference>
<proteinExistence type="predicted"/>
<feature type="domain" description="Bromo" evidence="3">
    <location>
        <begin position="53"/>
        <end position="127"/>
    </location>
</feature>
<dbReference type="Gene3D" id="1.20.920.10">
    <property type="entry name" value="Bromodomain-like"/>
    <property type="match status" value="1"/>
</dbReference>
<dbReference type="EMBL" id="HBKQ01036315">
    <property type="protein sequence ID" value="CAE2257700.1"/>
    <property type="molecule type" value="Transcribed_RNA"/>
</dbReference>
<dbReference type="CDD" id="cd04369">
    <property type="entry name" value="Bromodomain"/>
    <property type="match status" value="1"/>
</dbReference>